<evidence type="ECO:0000256" key="1">
    <source>
        <dbReference type="SAM" id="MobiDB-lite"/>
    </source>
</evidence>
<name>A0A2N9GDZ3_FAGSY</name>
<accession>A0A2N9GDZ3</accession>
<sequence>MRKRNRERYLNLNWAEAEDVDDLGEVVEVDNEGSAVSGSGERASQRGQCREQLEAARSLQAHRSHPPAPLSQRRRRERERESKGEMFDSPTVAGTPSQEQEPHPNTTIAGTSPNHHHRKNTNPTTARTPPNHHHRNNHAPITKFSTSRRGFEEMGFEQSREGK</sequence>
<proteinExistence type="predicted"/>
<dbReference type="AlphaFoldDB" id="A0A2N9GDZ3"/>
<gene>
    <name evidence="2" type="ORF">FSB_LOCUS25552</name>
</gene>
<organism evidence="2">
    <name type="scientific">Fagus sylvatica</name>
    <name type="common">Beechnut</name>
    <dbReference type="NCBI Taxonomy" id="28930"/>
    <lineage>
        <taxon>Eukaryota</taxon>
        <taxon>Viridiplantae</taxon>
        <taxon>Streptophyta</taxon>
        <taxon>Embryophyta</taxon>
        <taxon>Tracheophyta</taxon>
        <taxon>Spermatophyta</taxon>
        <taxon>Magnoliopsida</taxon>
        <taxon>eudicotyledons</taxon>
        <taxon>Gunneridae</taxon>
        <taxon>Pentapetalae</taxon>
        <taxon>rosids</taxon>
        <taxon>fabids</taxon>
        <taxon>Fagales</taxon>
        <taxon>Fagaceae</taxon>
        <taxon>Fagus</taxon>
    </lineage>
</organism>
<feature type="compositionally biased region" description="Polar residues" evidence="1">
    <location>
        <begin position="92"/>
        <end position="113"/>
    </location>
</feature>
<reference evidence="2" key="1">
    <citation type="submission" date="2018-02" db="EMBL/GenBank/DDBJ databases">
        <authorList>
            <person name="Cohen D.B."/>
            <person name="Kent A.D."/>
        </authorList>
    </citation>
    <scope>NUCLEOTIDE SEQUENCE</scope>
</reference>
<feature type="region of interest" description="Disordered" evidence="1">
    <location>
        <begin position="26"/>
        <end position="163"/>
    </location>
</feature>
<dbReference type="EMBL" id="OIVN01001788">
    <property type="protein sequence ID" value="SPC97670.1"/>
    <property type="molecule type" value="Genomic_DNA"/>
</dbReference>
<protein>
    <submittedName>
        <fullName evidence="2">Uncharacterized protein</fullName>
    </submittedName>
</protein>
<evidence type="ECO:0000313" key="2">
    <source>
        <dbReference type="EMBL" id="SPC97670.1"/>
    </source>
</evidence>